<sequence length="49" mass="5277">MDSNTRNLCDDCHDEVTAEQFGHAAPIKAVGVGRDGRPTSADHPWNRGA</sequence>
<dbReference type="AlphaFoldDB" id="A0A975K4S3"/>
<dbReference type="KEGG" id="spph:KFK14_17605"/>
<protein>
    <recommendedName>
        <fullName evidence="4">HNH endonuclease</fullName>
    </recommendedName>
</protein>
<name>A0A975K4S3_9SPHN</name>
<accession>A0A975K4S3</accession>
<keyword evidence="3" id="KW-1185">Reference proteome</keyword>
<evidence type="ECO:0000256" key="1">
    <source>
        <dbReference type="SAM" id="MobiDB-lite"/>
    </source>
</evidence>
<reference evidence="2" key="1">
    <citation type="submission" date="2021-04" db="EMBL/GenBank/DDBJ databases">
        <title>Isolation of p-tert-butylphenol degrading bacteria Sphingobium phenoxybenzoativorans Tas13 from active sludge.</title>
        <authorList>
            <person name="Li Y."/>
        </authorList>
    </citation>
    <scope>NUCLEOTIDE SEQUENCE</scope>
    <source>
        <strain evidence="2">Tas13</strain>
    </source>
</reference>
<proteinExistence type="predicted"/>
<evidence type="ECO:0000313" key="3">
    <source>
        <dbReference type="Proteomes" id="UP000681425"/>
    </source>
</evidence>
<feature type="region of interest" description="Disordered" evidence="1">
    <location>
        <begin position="30"/>
        <end position="49"/>
    </location>
</feature>
<dbReference type="EMBL" id="CP073910">
    <property type="protein sequence ID" value="QUT04830.1"/>
    <property type="molecule type" value="Genomic_DNA"/>
</dbReference>
<organism evidence="2 3">
    <name type="scientific">Sphingobium phenoxybenzoativorans</name>
    <dbReference type="NCBI Taxonomy" id="1592790"/>
    <lineage>
        <taxon>Bacteria</taxon>
        <taxon>Pseudomonadati</taxon>
        <taxon>Pseudomonadota</taxon>
        <taxon>Alphaproteobacteria</taxon>
        <taxon>Sphingomonadales</taxon>
        <taxon>Sphingomonadaceae</taxon>
        <taxon>Sphingobium</taxon>
    </lineage>
</organism>
<gene>
    <name evidence="2" type="ORF">KFK14_17605</name>
</gene>
<evidence type="ECO:0008006" key="4">
    <source>
        <dbReference type="Google" id="ProtNLM"/>
    </source>
</evidence>
<dbReference type="RefSeq" id="WP_212608570.1">
    <property type="nucleotide sequence ID" value="NZ_CP073910.1"/>
</dbReference>
<evidence type="ECO:0000313" key="2">
    <source>
        <dbReference type="EMBL" id="QUT04830.1"/>
    </source>
</evidence>
<dbReference type="Proteomes" id="UP000681425">
    <property type="component" value="Chromosome"/>
</dbReference>